<name>A0A0F9L1C2_9ZZZZ</name>
<reference evidence="1" key="1">
    <citation type="journal article" date="2015" name="Nature">
        <title>Complex archaea that bridge the gap between prokaryotes and eukaryotes.</title>
        <authorList>
            <person name="Spang A."/>
            <person name="Saw J.H."/>
            <person name="Jorgensen S.L."/>
            <person name="Zaremba-Niedzwiedzka K."/>
            <person name="Martijn J."/>
            <person name="Lind A.E."/>
            <person name="van Eijk R."/>
            <person name="Schleper C."/>
            <person name="Guy L."/>
            <person name="Ettema T.J."/>
        </authorList>
    </citation>
    <scope>NUCLEOTIDE SEQUENCE</scope>
</reference>
<protein>
    <submittedName>
        <fullName evidence="1">Uncharacterized protein</fullName>
    </submittedName>
</protein>
<proteinExistence type="predicted"/>
<dbReference type="AlphaFoldDB" id="A0A0F9L1C2"/>
<evidence type="ECO:0000313" key="1">
    <source>
        <dbReference type="EMBL" id="KKM88449.1"/>
    </source>
</evidence>
<gene>
    <name evidence="1" type="ORF">LCGC14_1258670</name>
</gene>
<organism evidence="1">
    <name type="scientific">marine sediment metagenome</name>
    <dbReference type="NCBI Taxonomy" id="412755"/>
    <lineage>
        <taxon>unclassified sequences</taxon>
        <taxon>metagenomes</taxon>
        <taxon>ecological metagenomes</taxon>
    </lineage>
</organism>
<sequence length="104" mass="11239">MAATGNEHLWGFLRYARVNPHNSLNDVHWDEIDEMARIYARVNEGGATATETDPGTYDSTTDIPGLTTANEDTTGIGFQTPTTALTDQARYPESHVFAAAGAPI</sequence>
<comment type="caution">
    <text evidence="1">The sequence shown here is derived from an EMBL/GenBank/DDBJ whole genome shotgun (WGS) entry which is preliminary data.</text>
</comment>
<dbReference type="EMBL" id="LAZR01006957">
    <property type="protein sequence ID" value="KKM88449.1"/>
    <property type="molecule type" value="Genomic_DNA"/>
</dbReference>
<accession>A0A0F9L1C2</accession>